<dbReference type="SUPFAM" id="SSF51604">
    <property type="entry name" value="Enolase C-terminal domain-like"/>
    <property type="match status" value="1"/>
</dbReference>
<evidence type="ECO:0000259" key="1">
    <source>
        <dbReference type="Pfam" id="PF13378"/>
    </source>
</evidence>
<dbReference type="EMBL" id="FMTM01000018">
    <property type="protein sequence ID" value="SCW89089.1"/>
    <property type="molecule type" value="Genomic_DNA"/>
</dbReference>
<reference evidence="2 3" key="1">
    <citation type="submission" date="2016-10" db="EMBL/GenBank/DDBJ databases">
        <authorList>
            <person name="de Groot N.N."/>
        </authorList>
    </citation>
    <scope>NUCLEOTIDE SEQUENCE [LARGE SCALE GENOMIC DNA]</scope>
    <source>
        <strain evidence="2 3">CGMCC 1.3401</strain>
    </source>
</reference>
<dbReference type="AlphaFoldDB" id="A0A1G4U8J5"/>
<dbReference type="GO" id="GO:0003824">
    <property type="term" value="F:catalytic activity"/>
    <property type="evidence" value="ECO:0007669"/>
    <property type="project" value="UniProtKB-ARBA"/>
</dbReference>
<proteinExistence type="predicted"/>
<organism evidence="2 3">
    <name type="scientific">Rhizobium mongolense subsp. loessense</name>
    <dbReference type="NCBI Taxonomy" id="158890"/>
    <lineage>
        <taxon>Bacteria</taxon>
        <taxon>Pseudomonadati</taxon>
        <taxon>Pseudomonadota</taxon>
        <taxon>Alphaproteobacteria</taxon>
        <taxon>Hyphomicrobiales</taxon>
        <taxon>Rhizobiaceae</taxon>
        <taxon>Rhizobium/Agrobacterium group</taxon>
        <taxon>Rhizobium</taxon>
    </lineage>
</organism>
<gene>
    <name evidence="2" type="ORF">SAMN02927900_06218</name>
</gene>
<evidence type="ECO:0000313" key="2">
    <source>
        <dbReference type="EMBL" id="SCW89089.1"/>
    </source>
</evidence>
<dbReference type="InterPro" id="IPR034593">
    <property type="entry name" value="DgoD-like"/>
</dbReference>
<dbReference type="Gene3D" id="3.20.20.120">
    <property type="entry name" value="Enolase-like C-terminal domain"/>
    <property type="match status" value="1"/>
</dbReference>
<accession>A0A1G4U8J5</accession>
<dbReference type="PANTHER" id="PTHR48080:SF2">
    <property type="entry name" value="D-GALACTONATE DEHYDRATASE"/>
    <property type="match status" value="1"/>
</dbReference>
<evidence type="ECO:0000313" key="3">
    <source>
        <dbReference type="Proteomes" id="UP000199542"/>
    </source>
</evidence>
<dbReference type="PANTHER" id="PTHR48080">
    <property type="entry name" value="D-GALACTONATE DEHYDRATASE-RELATED"/>
    <property type="match status" value="1"/>
</dbReference>
<dbReference type="InterPro" id="IPR029065">
    <property type="entry name" value="Enolase_C-like"/>
</dbReference>
<sequence length="159" mass="17855">MLEGIRKLRDIPFAIGEEFASKWQFLPYIERGIHQFNRLDVCNVGGLTEAMKVAGWSEAHYVDLMPHNPLGPVCTAATIHLAAAVPNFAWLETRVPETRLGFDNSDFFPVQPRLDGPDYPVGDLPGLGVEVNEEAVKAESFRLWEAPHLKRRDGSVTNW</sequence>
<dbReference type="Pfam" id="PF13378">
    <property type="entry name" value="MR_MLE_C"/>
    <property type="match status" value="1"/>
</dbReference>
<dbReference type="Proteomes" id="UP000199542">
    <property type="component" value="Unassembled WGS sequence"/>
</dbReference>
<protein>
    <submittedName>
        <fullName evidence="2">Enolase C-terminal domain-like</fullName>
    </submittedName>
</protein>
<feature type="domain" description="Enolase C-terminal" evidence="1">
    <location>
        <begin position="2"/>
        <end position="135"/>
    </location>
</feature>
<name>A0A1G4U8J5_9HYPH</name>
<dbReference type="InterPro" id="IPR036849">
    <property type="entry name" value="Enolase-like_C_sf"/>
</dbReference>